<feature type="compositionally biased region" description="Low complexity" evidence="1">
    <location>
        <begin position="77"/>
        <end position="87"/>
    </location>
</feature>
<dbReference type="InterPro" id="IPR042171">
    <property type="entry name" value="Acyl-CoA_hotdog"/>
</dbReference>
<feature type="region of interest" description="Disordered" evidence="1">
    <location>
        <begin position="104"/>
        <end position="138"/>
    </location>
</feature>
<dbReference type="RefSeq" id="WP_344642711.1">
    <property type="nucleotide sequence ID" value="NZ_BAAASS010000002.1"/>
</dbReference>
<proteinExistence type="predicted"/>
<dbReference type="Proteomes" id="UP001596156">
    <property type="component" value="Unassembled WGS sequence"/>
</dbReference>
<feature type="region of interest" description="Disordered" evidence="1">
    <location>
        <begin position="59"/>
        <end position="87"/>
    </location>
</feature>
<accession>A0ABW0DFY6</accession>
<gene>
    <name evidence="2" type="ORF">ACFPN6_27640</name>
</gene>
<feature type="compositionally biased region" description="Polar residues" evidence="1">
    <location>
        <begin position="128"/>
        <end position="138"/>
    </location>
</feature>
<dbReference type="EMBL" id="JBHSKL010000039">
    <property type="protein sequence ID" value="MFC5228276.1"/>
    <property type="molecule type" value="Genomic_DNA"/>
</dbReference>
<keyword evidence="3" id="KW-1185">Reference proteome</keyword>
<reference evidence="3" key="1">
    <citation type="journal article" date="2019" name="Int. J. Syst. Evol. Microbiol.">
        <title>The Global Catalogue of Microorganisms (GCM) 10K type strain sequencing project: providing services to taxonomists for standard genome sequencing and annotation.</title>
        <authorList>
            <consortium name="The Broad Institute Genomics Platform"/>
            <consortium name="The Broad Institute Genome Sequencing Center for Infectious Disease"/>
            <person name="Wu L."/>
            <person name="Ma J."/>
        </authorList>
    </citation>
    <scope>NUCLEOTIDE SEQUENCE [LARGE SCALE GENOMIC DNA]</scope>
    <source>
        <strain evidence="3">CCM 8479</strain>
    </source>
</reference>
<evidence type="ECO:0000313" key="2">
    <source>
        <dbReference type="EMBL" id="MFC5228276.1"/>
    </source>
</evidence>
<name>A0ABW0DFY6_STRFI</name>
<protein>
    <submittedName>
        <fullName evidence="2">Uncharacterized protein</fullName>
    </submittedName>
</protein>
<comment type="caution">
    <text evidence="2">The sequence shown here is derived from an EMBL/GenBank/DDBJ whole genome shotgun (WGS) entry which is preliminary data.</text>
</comment>
<evidence type="ECO:0000256" key="1">
    <source>
        <dbReference type="SAM" id="MobiDB-lite"/>
    </source>
</evidence>
<sequence length="138" mass="14473">MTTTAHAETPVDPLWWSWEGVHGGWVTGAALTAVRDGFAGGRRPVRSLTTHFLTPDDCAPLDPPVAPAPFARQPETRPAAAGRPLAGGPRAELVARVRLRDGRAATGRRARVVRTRQDGRAPGARPASGQTAAGTVNS</sequence>
<dbReference type="Gene3D" id="2.40.160.210">
    <property type="entry name" value="Acyl-CoA thioesterase, double hotdog domain"/>
    <property type="match status" value="1"/>
</dbReference>
<organism evidence="2 3">
    <name type="scientific">Streptomyces fimbriatus</name>
    <dbReference type="NCBI Taxonomy" id="68197"/>
    <lineage>
        <taxon>Bacteria</taxon>
        <taxon>Bacillati</taxon>
        <taxon>Actinomycetota</taxon>
        <taxon>Actinomycetes</taxon>
        <taxon>Kitasatosporales</taxon>
        <taxon>Streptomycetaceae</taxon>
        <taxon>Streptomyces</taxon>
    </lineage>
</organism>
<evidence type="ECO:0000313" key="3">
    <source>
        <dbReference type="Proteomes" id="UP001596156"/>
    </source>
</evidence>